<name>A0A094ISK1_9GAMM</name>
<dbReference type="CDD" id="cd16015">
    <property type="entry name" value="LTA_synthase"/>
    <property type="match status" value="1"/>
</dbReference>
<dbReference type="AlphaFoldDB" id="A0A094ISK1"/>
<feature type="domain" description="Sulfatase N-terminal" evidence="10">
    <location>
        <begin position="292"/>
        <end position="562"/>
    </location>
</feature>
<proteinExistence type="predicted"/>
<dbReference type="Gene3D" id="3.40.720.10">
    <property type="entry name" value="Alkaline Phosphatase, subunit A"/>
    <property type="match status" value="1"/>
</dbReference>
<keyword evidence="5 9" id="KW-0472">Membrane</keyword>
<dbReference type="SUPFAM" id="SSF53649">
    <property type="entry name" value="Alkaline phosphatase-like"/>
    <property type="match status" value="1"/>
</dbReference>
<evidence type="ECO:0000256" key="7">
    <source>
        <dbReference type="PIRSR" id="PIRSR005091-2"/>
    </source>
</evidence>
<comment type="subcellular location">
    <subcellularLocation>
        <location evidence="1">Cell membrane</location>
        <topology evidence="1">Multi-pass membrane protein</topology>
    </subcellularLocation>
</comment>
<evidence type="ECO:0000256" key="5">
    <source>
        <dbReference type="ARBA" id="ARBA00023136"/>
    </source>
</evidence>
<evidence type="ECO:0000256" key="2">
    <source>
        <dbReference type="ARBA" id="ARBA00022475"/>
    </source>
</evidence>
<accession>A0A094ISK1</accession>
<evidence type="ECO:0000259" key="10">
    <source>
        <dbReference type="Pfam" id="PF00884"/>
    </source>
</evidence>
<evidence type="ECO:0000313" key="12">
    <source>
        <dbReference type="Proteomes" id="UP000053718"/>
    </source>
</evidence>
<reference evidence="11 12" key="1">
    <citation type="submission" date="2014-06" db="EMBL/GenBank/DDBJ databases">
        <title>Draft genome sequence of Idiomarina sp. MCCC 1A10513.</title>
        <authorList>
            <person name="Du J."/>
            <person name="Lai Q."/>
            <person name="Shao Z."/>
        </authorList>
    </citation>
    <scope>NUCLEOTIDE SEQUENCE [LARGE SCALE GENOMIC DNA]</scope>
    <source>
        <strain evidence="11 12">MCCC 1A10513</strain>
    </source>
</reference>
<dbReference type="Proteomes" id="UP000053718">
    <property type="component" value="Unassembled WGS sequence"/>
</dbReference>
<evidence type="ECO:0000256" key="4">
    <source>
        <dbReference type="ARBA" id="ARBA00022989"/>
    </source>
</evidence>
<dbReference type="GO" id="GO:0005886">
    <property type="term" value="C:plasma membrane"/>
    <property type="evidence" value="ECO:0007669"/>
    <property type="project" value="UniProtKB-SubCell"/>
</dbReference>
<gene>
    <name evidence="11" type="ORF">IDAT_06210</name>
</gene>
<dbReference type="InterPro" id="IPR012160">
    <property type="entry name" value="LtaS-like"/>
</dbReference>
<evidence type="ECO:0000256" key="3">
    <source>
        <dbReference type="ARBA" id="ARBA00022692"/>
    </source>
</evidence>
<dbReference type="EMBL" id="JPIN01000006">
    <property type="protein sequence ID" value="KFZ28794.1"/>
    <property type="molecule type" value="Genomic_DNA"/>
</dbReference>
<dbReference type="eggNOG" id="COG1368">
    <property type="taxonomic scope" value="Bacteria"/>
</dbReference>
<evidence type="ECO:0000256" key="6">
    <source>
        <dbReference type="PIRSR" id="PIRSR005091-1"/>
    </source>
</evidence>
<feature type="binding site" evidence="8">
    <location>
        <position position="511"/>
    </location>
    <ligand>
        <name>Mn(2+)</name>
        <dbReference type="ChEBI" id="CHEBI:29035"/>
    </ligand>
</feature>
<keyword evidence="12" id="KW-1185">Reference proteome</keyword>
<evidence type="ECO:0000256" key="1">
    <source>
        <dbReference type="ARBA" id="ARBA00004651"/>
    </source>
</evidence>
<feature type="binding site" evidence="8">
    <location>
        <position position="512"/>
    </location>
    <ligand>
        <name>Mn(2+)</name>
        <dbReference type="ChEBI" id="CHEBI:29035"/>
    </ligand>
</feature>
<dbReference type="PANTHER" id="PTHR47371:SF3">
    <property type="entry name" value="PHOSPHOGLYCEROL TRANSFERASE I"/>
    <property type="match status" value="1"/>
</dbReference>
<dbReference type="Gene3D" id="3.30.1120.80">
    <property type="match status" value="1"/>
</dbReference>
<feature type="transmembrane region" description="Helical" evidence="9">
    <location>
        <begin position="52"/>
        <end position="80"/>
    </location>
</feature>
<keyword evidence="4 9" id="KW-1133">Transmembrane helix</keyword>
<dbReference type="InterPro" id="IPR000917">
    <property type="entry name" value="Sulfatase_N"/>
</dbReference>
<feature type="binding site" evidence="7">
    <location>
        <position position="457"/>
    </location>
    <ligand>
        <name>substrate</name>
    </ligand>
</feature>
<evidence type="ECO:0000256" key="9">
    <source>
        <dbReference type="SAM" id="Phobius"/>
    </source>
</evidence>
<dbReference type="Pfam" id="PF00884">
    <property type="entry name" value="Sulfatase"/>
    <property type="match status" value="1"/>
</dbReference>
<feature type="transmembrane region" description="Helical" evidence="9">
    <location>
        <begin position="182"/>
        <end position="202"/>
    </location>
</feature>
<evidence type="ECO:0000313" key="11">
    <source>
        <dbReference type="EMBL" id="KFZ28794.1"/>
    </source>
</evidence>
<feature type="binding site" evidence="8">
    <location>
        <position position="300"/>
    </location>
    <ligand>
        <name>Mn(2+)</name>
        <dbReference type="ChEBI" id="CHEBI:29035"/>
    </ligand>
</feature>
<evidence type="ECO:0000256" key="8">
    <source>
        <dbReference type="PIRSR" id="PIRSR005091-3"/>
    </source>
</evidence>
<sequence>MRIHQQFRRALQPFRVVLTGYVLGLFILSLSRLALMLWQYDRVAASGDLVELLVLGIRADCIQMGYVTLPLLLILPVFWLRPLRRLGGKLQQIWWVCALTYVTFMEIATPAFILQYDLRPNRLFVEYLTYPQEVLSMLWGGFAEWLLIGAAALLVTVVLLLKLSRRLATSQQHEMSRAPRRAAIFVWPVLLLLMVFGVRSTLDHRPANPAFFAVTGDALVNDLVISSAYSVEYALYSMRHEANAALIYGSASLADIIQKVRQDNYLADKEFPFEAYPTVHYNRASRSYARPKNIVVILEESLGATFVEKLGGINATPELEALSEHGWWFEQLYATGTRSVRGIEAVVTGFLPTPARSVVKLPLSQQGFFTYADLLARQGYFTEFMYGGETHFDNMQRFFVGNGFQSVRGVADIEKPAFIGSWGASDEDLLQSAHARFEQLNGQTQPFFSLVFTSSNHEPFEFPDGRIELYAEPKQRVENAVKYADFALGEFFRKARQSSYWDDTIFLVVADHDTRVYGNELVPVSKFHIPGLILGGSIEPRTINTVTSQIDLLPTVVSLAGVSAWTASLGQDLSDVTQPPANRAMMQFGANFAWLQGHDLAIVTPAEDFTGQLDKQQHRFQADVTAREPLLEVATAHALLPSLLYQQQAYFVPQE</sequence>
<keyword evidence="2" id="KW-1003">Cell membrane</keyword>
<dbReference type="GO" id="GO:0046872">
    <property type="term" value="F:metal ion binding"/>
    <property type="evidence" value="ECO:0007669"/>
    <property type="project" value="UniProtKB-KW"/>
</dbReference>
<dbReference type="OrthoDB" id="9760224at2"/>
<feature type="transmembrane region" description="Helical" evidence="9">
    <location>
        <begin position="92"/>
        <end position="116"/>
    </location>
</feature>
<keyword evidence="7" id="KW-0479">Metal-binding</keyword>
<keyword evidence="3 9" id="KW-0812">Transmembrane</keyword>
<protein>
    <submittedName>
        <fullName evidence="11">Sulfatase</fullName>
    </submittedName>
</protein>
<feature type="transmembrane region" description="Helical" evidence="9">
    <location>
        <begin position="21"/>
        <end position="40"/>
    </location>
</feature>
<comment type="caution">
    <text evidence="11">The sequence shown here is derived from an EMBL/GenBank/DDBJ whole genome shotgun (WGS) entry which is preliminary data.</text>
</comment>
<dbReference type="STRING" id="1517416.IDAT_06210"/>
<dbReference type="PIRSF" id="PIRSF005091">
    <property type="entry name" value="Mmb_sulf_HI1246"/>
    <property type="match status" value="1"/>
</dbReference>
<keyword evidence="7" id="KW-0464">Manganese</keyword>
<dbReference type="RefSeq" id="WP_034731969.1">
    <property type="nucleotide sequence ID" value="NZ_JPIN01000006.1"/>
</dbReference>
<feature type="active site" evidence="6">
    <location>
        <position position="339"/>
    </location>
</feature>
<dbReference type="InterPro" id="IPR017850">
    <property type="entry name" value="Alkaline_phosphatase_core_sf"/>
</dbReference>
<dbReference type="PANTHER" id="PTHR47371">
    <property type="entry name" value="LIPOTEICHOIC ACID SYNTHASE"/>
    <property type="match status" value="1"/>
</dbReference>
<dbReference type="InterPro" id="IPR050448">
    <property type="entry name" value="OpgB/LTA_synthase_biosynth"/>
</dbReference>
<organism evidence="11 12">
    <name type="scientific">Pseudidiomarina atlantica</name>
    <dbReference type="NCBI Taxonomy" id="1517416"/>
    <lineage>
        <taxon>Bacteria</taxon>
        <taxon>Pseudomonadati</taxon>
        <taxon>Pseudomonadota</taxon>
        <taxon>Gammaproteobacteria</taxon>
        <taxon>Alteromonadales</taxon>
        <taxon>Idiomarinaceae</taxon>
        <taxon>Pseudidiomarina</taxon>
    </lineage>
</organism>
<feature type="transmembrane region" description="Helical" evidence="9">
    <location>
        <begin position="136"/>
        <end position="161"/>
    </location>
</feature>